<dbReference type="AlphaFoldDB" id="A0A6A0AE04"/>
<gene>
    <name evidence="2" type="ORF">HaLaN_29372</name>
</gene>
<dbReference type="EMBL" id="BLLF01004949">
    <property type="protein sequence ID" value="GFH30501.1"/>
    <property type="molecule type" value="Genomic_DNA"/>
</dbReference>
<sequence>MVAARVPLALLRHCEAMQAAGGAAPPPPGFLTPPQLARRVAAAAASAAAEAAAGADAEEQRKAHGAGQQGAAGCAGSRRGSEGGQAAGSARVSTRLHGHPVAPQAGAAATALVQQLVAATHDWSVEQLEGLHAQIARAVVGAAYMPDREAAVKYVKDLLLPQLPGLR</sequence>
<protein>
    <submittedName>
        <fullName evidence="2">Uncharacterized protein</fullName>
    </submittedName>
</protein>
<reference evidence="2 3" key="1">
    <citation type="submission" date="2020-02" db="EMBL/GenBank/DDBJ databases">
        <title>Draft genome sequence of Haematococcus lacustris strain NIES-144.</title>
        <authorList>
            <person name="Morimoto D."/>
            <person name="Nakagawa S."/>
            <person name="Yoshida T."/>
            <person name="Sawayama S."/>
        </authorList>
    </citation>
    <scope>NUCLEOTIDE SEQUENCE [LARGE SCALE GENOMIC DNA]</scope>
    <source>
        <strain evidence="2 3">NIES-144</strain>
    </source>
</reference>
<evidence type="ECO:0000256" key="1">
    <source>
        <dbReference type="SAM" id="MobiDB-lite"/>
    </source>
</evidence>
<proteinExistence type="predicted"/>
<feature type="region of interest" description="Disordered" evidence="1">
    <location>
        <begin position="55"/>
        <end position="93"/>
    </location>
</feature>
<feature type="compositionally biased region" description="Low complexity" evidence="1">
    <location>
        <begin position="65"/>
        <end position="78"/>
    </location>
</feature>
<name>A0A6A0AE04_HAELA</name>
<keyword evidence="3" id="KW-1185">Reference proteome</keyword>
<evidence type="ECO:0000313" key="2">
    <source>
        <dbReference type="EMBL" id="GFH30501.1"/>
    </source>
</evidence>
<evidence type="ECO:0000313" key="3">
    <source>
        <dbReference type="Proteomes" id="UP000485058"/>
    </source>
</evidence>
<dbReference type="Proteomes" id="UP000485058">
    <property type="component" value="Unassembled WGS sequence"/>
</dbReference>
<accession>A0A6A0AE04</accession>
<organism evidence="2 3">
    <name type="scientific">Haematococcus lacustris</name>
    <name type="common">Green alga</name>
    <name type="synonym">Haematococcus pluvialis</name>
    <dbReference type="NCBI Taxonomy" id="44745"/>
    <lineage>
        <taxon>Eukaryota</taxon>
        <taxon>Viridiplantae</taxon>
        <taxon>Chlorophyta</taxon>
        <taxon>core chlorophytes</taxon>
        <taxon>Chlorophyceae</taxon>
        <taxon>CS clade</taxon>
        <taxon>Chlamydomonadales</taxon>
        <taxon>Haematococcaceae</taxon>
        <taxon>Haematococcus</taxon>
    </lineage>
</organism>
<comment type="caution">
    <text evidence="2">The sequence shown here is derived from an EMBL/GenBank/DDBJ whole genome shotgun (WGS) entry which is preliminary data.</text>
</comment>